<accession>A0A927IGF7</accession>
<comment type="caution">
    <text evidence="1">The sequence shown here is derived from an EMBL/GenBank/DDBJ whole genome shotgun (WGS) entry which is preliminary data.</text>
</comment>
<gene>
    <name evidence="1" type="ORF">IEN85_04575</name>
</gene>
<dbReference type="Proteomes" id="UP000622317">
    <property type="component" value="Unassembled WGS sequence"/>
</dbReference>
<name>A0A927IGF7_9BACT</name>
<reference evidence="1" key="1">
    <citation type="submission" date="2020-09" db="EMBL/GenBank/DDBJ databases">
        <title>Pelagicoccus enzymogenes sp. nov. with an EPS production, isolated from marine sediment.</title>
        <authorList>
            <person name="Feng X."/>
        </authorList>
    </citation>
    <scope>NUCLEOTIDE SEQUENCE</scope>
    <source>
        <strain evidence="1">NFK12</strain>
    </source>
</reference>
<evidence type="ECO:0000313" key="2">
    <source>
        <dbReference type="Proteomes" id="UP000622317"/>
    </source>
</evidence>
<dbReference type="EMBL" id="JACYFG010000006">
    <property type="protein sequence ID" value="MBD5778754.1"/>
    <property type="molecule type" value="Genomic_DNA"/>
</dbReference>
<organism evidence="1 2">
    <name type="scientific">Pelagicoccus enzymogenes</name>
    <dbReference type="NCBI Taxonomy" id="2773457"/>
    <lineage>
        <taxon>Bacteria</taxon>
        <taxon>Pseudomonadati</taxon>
        <taxon>Verrucomicrobiota</taxon>
        <taxon>Opitutia</taxon>
        <taxon>Puniceicoccales</taxon>
        <taxon>Pelagicoccaceae</taxon>
        <taxon>Pelagicoccus</taxon>
    </lineage>
</organism>
<proteinExistence type="predicted"/>
<keyword evidence="2" id="KW-1185">Reference proteome</keyword>
<evidence type="ECO:0000313" key="1">
    <source>
        <dbReference type="EMBL" id="MBD5778754.1"/>
    </source>
</evidence>
<dbReference type="AlphaFoldDB" id="A0A927IGF7"/>
<protein>
    <submittedName>
        <fullName evidence="1">Uncharacterized protein</fullName>
    </submittedName>
</protein>
<sequence length="331" mass="37895">MMPRINKISALTNRAAPPSHGVSVMRDWLRGMKRKGKLAGLVGLAGLMLVESRAQESDEEDPMGAAAEAALARVAQDAEKRGVNERGPTPGTRLRRRSQLGAIDPIYRHGVAYFDEWTIRAGALKLRVPAYHGWEGVKPSSDFYYAQARAGIPGELLVLPIANQDFVRATRSKYVNNFGLIWVPQEHAFTSMTEESFEPVKEAVKQRIVDARRQELDRDDFWEFEDYIAFKKGNDESVKEFQNGYWFRAIDEADMVTYFAVSEFVFQTRREEIRQPMIQTMTYALVRGKLLRIDFKRLYLSDEDAVQLISFTRQFVSDMRAVNGLSERKIR</sequence>